<organism evidence="1 2">
    <name type="scientific">Treponema vincentii ATCC 35580</name>
    <dbReference type="NCBI Taxonomy" id="596324"/>
    <lineage>
        <taxon>Bacteria</taxon>
        <taxon>Pseudomonadati</taxon>
        <taxon>Spirochaetota</taxon>
        <taxon>Spirochaetia</taxon>
        <taxon>Spirochaetales</taxon>
        <taxon>Treponemataceae</taxon>
        <taxon>Treponema</taxon>
    </lineage>
</organism>
<protein>
    <submittedName>
        <fullName evidence="1">Uncharacterized protein</fullName>
    </submittedName>
</protein>
<dbReference type="OrthoDB" id="357854at2"/>
<dbReference type="AlphaFoldDB" id="C8PTN1"/>
<dbReference type="RefSeq" id="WP_006190214.1">
    <property type="nucleotide sequence ID" value="NZ_ACYH01000069.1"/>
</dbReference>
<evidence type="ECO:0000313" key="1">
    <source>
        <dbReference type="EMBL" id="EEV19230.1"/>
    </source>
</evidence>
<name>C8PTN1_9SPIR</name>
<accession>C8PTN1</accession>
<evidence type="ECO:0000313" key="2">
    <source>
        <dbReference type="Proteomes" id="UP000004509"/>
    </source>
</evidence>
<reference evidence="1 2" key="1">
    <citation type="submission" date="2009-07" db="EMBL/GenBank/DDBJ databases">
        <authorList>
            <person name="Madupu R."/>
            <person name="Sebastian Y."/>
            <person name="Durkin A.S."/>
            <person name="Torralba M."/>
            <person name="Methe B."/>
            <person name="Sutton G.G."/>
            <person name="Strausberg R.L."/>
            <person name="Nelson K.E."/>
        </authorList>
    </citation>
    <scope>NUCLEOTIDE SEQUENCE [LARGE SCALE GENOMIC DNA]</scope>
    <source>
        <strain evidence="1 2">ATCC 35580</strain>
    </source>
</reference>
<gene>
    <name evidence="1" type="ORF">TREVI0001_2616</name>
</gene>
<sequence>MSTANRKYKDSVFVDLFSEDEKAKENFLSLYNALHGTNLQLSCPVENIKLDNVMYMNIVNDVSCLVDNKIIVLAEHQSTINENMPLRFLQYIARLYEKLQKPTDRYLRTLSKIPTPEFYVFYNGLNDYPETTVLKLSDAFITKPERIPLDLEVKVYNINKSKGAEVLSRCKTLDEYSLFIEEVRLQTQLDPENGFTNAVKICIEKGILKEYLQRKSREVINMLIAEYDYDTDIAVQREEAGKIAFAKGISQGLSQGISQGLSQGSHQKALETARLMKQANCEIPFIAKMTGLTQAEVESIGNL</sequence>
<dbReference type="STRING" id="596324.TREVI0001_2616"/>
<dbReference type="EMBL" id="ACYH01000069">
    <property type="protein sequence ID" value="EEV19230.1"/>
    <property type="molecule type" value="Genomic_DNA"/>
</dbReference>
<dbReference type="Proteomes" id="UP000004509">
    <property type="component" value="Unassembled WGS sequence"/>
</dbReference>
<dbReference type="eggNOG" id="COG5464">
    <property type="taxonomic scope" value="Bacteria"/>
</dbReference>
<proteinExistence type="predicted"/>
<comment type="caution">
    <text evidence="1">The sequence shown here is derived from an EMBL/GenBank/DDBJ whole genome shotgun (WGS) entry which is preliminary data.</text>
</comment>